<accession>B6A7W3</accession>
<comment type="subcellular location">
    <subcellularLocation>
        <location evidence="2">Mitochondrion inner membrane</location>
        <topology evidence="2">Multi-pass membrane protein</topology>
    </subcellularLocation>
</comment>
<dbReference type="GO" id="GO:0016491">
    <property type="term" value="F:oxidoreductase activity"/>
    <property type="evidence" value="ECO:0007669"/>
    <property type="project" value="UniProtKB-UniRule"/>
</dbReference>
<feature type="transmembrane region" description="Helical" evidence="20">
    <location>
        <begin position="320"/>
        <end position="341"/>
    </location>
</feature>
<name>B6A7W3_ALGTI</name>
<feature type="binding site" description="axial binding residue" evidence="19">
    <location>
        <position position="83"/>
    </location>
    <ligand>
        <name>heme b</name>
        <dbReference type="ChEBI" id="CHEBI:60344"/>
        <label>b562</label>
    </ligand>
    <ligandPart>
        <name>Fe</name>
        <dbReference type="ChEBI" id="CHEBI:18248"/>
    </ligandPart>
</feature>
<keyword evidence="16 20" id="KW-0472">Membrane</keyword>
<evidence type="ECO:0000256" key="19">
    <source>
        <dbReference type="PIRSR" id="PIRSR038885-2"/>
    </source>
</evidence>
<feature type="transmembrane region" description="Helical" evidence="20">
    <location>
        <begin position="288"/>
        <end position="308"/>
    </location>
</feature>
<evidence type="ECO:0000256" key="12">
    <source>
        <dbReference type="ARBA" id="ARBA00022989"/>
    </source>
</evidence>
<keyword evidence="11 20" id="KW-0249">Electron transport</keyword>
<dbReference type="GO" id="GO:0046872">
    <property type="term" value="F:metal ion binding"/>
    <property type="evidence" value="ECO:0007669"/>
    <property type="project" value="UniProtKB-UniRule"/>
</dbReference>
<proteinExistence type="inferred from homology"/>
<evidence type="ECO:0000256" key="8">
    <source>
        <dbReference type="ARBA" id="ARBA00022692"/>
    </source>
</evidence>
<dbReference type="InterPro" id="IPR048260">
    <property type="entry name" value="Cytochrome_b_C_euk/bac"/>
</dbReference>
<evidence type="ECO:0000256" key="2">
    <source>
        <dbReference type="ARBA" id="ARBA00004448"/>
    </source>
</evidence>
<evidence type="ECO:0000256" key="11">
    <source>
        <dbReference type="ARBA" id="ARBA00022982"/>
    </source>
</evidence>
<evidence type="ECO:0000256" key="16">
    <source>
        <dbReference type="ARBA" id="ARBA00023136"/>
    </source>
</evidence>
<dbReference type="EMBL" id="DQ324090">
    <property type="protein sequence ID" value="ABC54543.1"/>
    <property type="molecule type" value="Genomic_DNA"/>
</dbReference>
<dbReference type="InterPro" id="IPR030689">
    <property type="entry name" value="Cytochrome_b"/>
</dbReference>
<dbReference type="PANTHER" id="PTHR19271">
    <property type="entry name" value="CYTOCHROME B"/>
    <property type="match status" value="1"/>
</dbReference>
<keyword evidence="13 19" id="KW-0408">Iron</keyword>
<evidence type="ECO:0000256" key="18">
    <source>
        <dbReference type="PIRSR" id="PIRSR038885-1"/>
    </source>
</evidence>
<gene>
    <name evidence="23" type="primary">Cytb</name>
</gene>
<dbReference type="CDD" id="cd00284">
    <property type="entry name" value="Cytochrome_b_N"/>
    <property type="match status" value="1"/>
</dbReference>
<keyword evidence="5 20" id="KW-0813">Transport</keyword>
<dbReference type="GO" id="GO:0008121">
    <property type="term" value="F:quinol-cytochrome-c reductase activity"/>
    <property type="evidence" value="ECO:0007669"/>
    <property type="project" value="InterPro"/>
</dbReference>
<feature type="transmembrane region" description="Helical" evidence="20">
    <location>
        <begin position="229"/>
        <end position="250"/>
    </location>
</feature>
<evidence type="ECO:0000256" key="3">
    <source>
        <dbReference type="ARBA" id="ARBA00011660"/>
    </source>
</evidence>
<dbReference type="InterPro" id="IPR048259">
    <property type="entry name" value="Cytochrome_b_N_euk/bac"/>
</dbReference>
<feature type="binding site" evidence="18">
    <location>
        <position position="201"/>
    </location>
    <ligand>
        <name>a ubiquinone</name>
        <dbReference type="ChEBI" id="CHEBI:16389"/>
    </ligand>
</feature>
<dbReference type="PROSITE" id="PS51002">
    <property type="entry name" value="CYTB_NTER"/>
    <property type="match status" value="1"/>
</dbReference>
<dbReference type="InterPro" id="IPR005798">
    <property type="entry name" value="Cyt_b/b6_C"/>
</dbReference>
<protein>
    <recommendedName>
        <fullName evidence="4 20">Cytochrome b</fullName>
    </recommendedName>
</protein>
<dbReference type="SUPFAM" id="SSF81342">
    <property type="entry name" value="Transmembrane di-heme cytochromes"/>
    <property type="match status" value="1"/>
</dbReference>
<evidence type="ECO:0000313" key="23">
    <source>
        <dbReference type="EMBL" id="ABC54543.1"/>
    </source>
</evidence>
<keyword evidence="6 19" id="KW-0349">Heme</keyword>
<reference evidence="23" key="2">
    <citation type="book" date="2006" name="STUDIES OF NORTH AMERICAN DESERT FISHES IN HONOR OF E.P. (PHIL) PISTER, CONSERVATIONIST" publisher="Universidad Autonoma de Nuevo Leon" city="Monterrey, Mexico">
        <title>A biogeographyc perspective on the phylogeny of Mexican Cyprinids (Actinopterygii, Cyprinidae).</title>
        <editorList>
            <person name="Lozano-Vilano M.L."/>
            <person name="Contreras-Balderas A.J."/>
        </editorList>
        <authorList>
            <person name="Schonhuth S."/>
            <person name="Doardrio I."/>
            <person name="Mayden R.L."/>
        </authorList>
    </citation>
    <scope>NUCLEOTIDE SEQUENCE</scope>
</reference>
<evidence type="ECO:0000259" key="22">
    <source>
        <dbReference type="PROSITE" id="PS51003"/>
    </source>
</evidence>
<feature type="binding site" description="axial binding residue" evidence="19">
    <location>
        <position position="196"/>
    </location>
    <ligand>
        <name>heme b</name>
        <dbReference type="ChEBI" id="CHEBI:60344"/>
        <label>b566</label>
    </ligand>
    <ligandPart>
        <name>Fe</name>
        <dbReference type="ChEBI" id="CHEBI:18248"/>
    </ligandPart>
</feature>
<feature type="domain" description="Cytochrome b/b6 C-terminal region profile" evidence="22">
    <location>
        <begin position="210"/>
        <end position="380"/>
    </location>
</feature>
<comment type="subunit">
    <text evidence="3">The cytochrome bc1 complex contains 3 respiratory subunits (MT-CYB, CYC1 and UQCRFS1), 2 core proteins (UQCRC1 and UQCRC2) and probably 6 low-molecular weight proteins.</text>
</comment>
<dbReference type="GO" id="GO:0006122">
    <property type="term" value="P:mitochondrial electron transport, ubiquinol to cytochrome c"/>
    <property type="evidence" value="ECO:0007669"/>
    <property type="project" value="TreeGrafter"/>
</dbReference>
<evidence type="ECO:0000256" key="1">
    <source>
        <dbReference type="ARBA" id="ARBA00002566"/>
    </source>
</evidence>
<comment type="function">
    <text evidence="1 20">Component of the ubiquinol-cytochrome c reductase complex (complex III or cytochrome b-c1 complex) that is part of the mitochondrial respiratory chain. The b-c1 complex mediates electron transfer from ubiquinol to cytochrome c. Contributes to the generation of a proton gradient across the mitochondrial membrane that is then used for ATP synthesis.</text>
</comment>
<evidence type="ECO:0000256" key="13">
    <source>
        <dbReference type="ARBA" id="ARBA00023004"/>
    </source>
</evidence>
<keyword evidence="15 20" id="KW-0496">Mitochondrion</keyword>
<evidence type="ECO:0000256" key="4">
    <source>
        <dbReference type="ARBA" id="ARBA00013531"/>
    </source>
</evidence>
<keyword evidence="12 20" id="KW-1133">Transmembrane helix</keyword>
<feature type="transmembrane region" description="Helical" evidence="20">
    <location>
        <begin position="347"/>
        <end position="372"/>
    </location>
</feature>
<feature type="binding site" description="axial binding residue" evidence="19">
    <location>
        <position position="182"/>
    </location>
    <ligand>
        <name>heme b</name>
        <dbReference type="ChEBI" id="CHEBI:60344"/>
        <label>b562</label>
    </ligand>
    <ligandPart>
        <name>Fe</name>
        <dbReference type="ChEBI" id="CHEBI:18248"/>
    </ligandPart>
</feature>
<comment type="cofactor">
    <cofactor evidence="19">
        <name>heme</name>
        <dbReference type="ChEBI" id="CHEBI:30413"/>
    </cofactor>
    <text evidence="19">Binds 2 heme groups non-covalently.</text>
</comment>
<geneLocation type="mitochondrion" evidence="23"/>
<dbReference type="InterPro" id="IPR016174">
    <property type="entry name" value="Di-haem_cyt_TM"/>
</dbReference>
<evidence type="ECO:0000259" key="21">
    <source>
        <dbReference type="PROSITE" id="PS51002"/>
    </source>
</evidence>
<feature type="transmembrane region" description="Helical" evidence="20">
    <location>
        <begin position="113"/>
        <end position="133"/>
    </location>
</feature>
<keyword evidence="9 19" id="KW-0479">Metal-binding</keyword>
<dbReference type="Pfam" id="PF00032">
    <property type="entry name" value="Cytochrom_B_C"/>
    <property type="match status" value="1"/>
</dbReference>
<dbReference type="InterPro" id="IPR005797">
    <property type="entry name" value="Cyt_b/b6_N"/>
</dbReference>
<reference evidence="23" key="1">
    <citation type="submission" date="2005-12" db="EMBL/GenBank/DDBJ databases">
        <authorList>
            <person name="Schonhuth S.I."/>
        </authorList>
    </citation>
    <scope>NUCLEOTIDE SEQUENCE</scope>
</reference>
<dbReference type="Gene3D" id="1.20.810.10">
    <property type="entry name" value="Cytochrome Bc1 Complex, Chain C"/>
    <property type="match status" value="1"/>
</dbReference>
<dbReference type="InterPro" id="IPR036150">
    <property type="entry name" value="Cyt_b/b6_C_sf"/>
</dbReference>
<feature type="transmembrane region" description="Helical" evidence="20">
    <location>
        <begin position="87"/>
        <end position="107"/>
    </location>
</feature>
<feature type="domain" description="Cytochrome b/b6 N-terminal region profile" evidence="21">
    <location>
        <begin position="1"/>
        <end position="209"/>
    </location>
</feature>
<dbReference type="PIRSF" id="PIRSF038885">
    <property type="entry name" value="COB"/>
    <property type="match status" value="1"/>
</dbReference>
<dbReference type="GO" id="GO:0045275">
    <property type="term" value="C:respiratory chain complex III"/>
    <property type="evidence" value="ECO:0007669"/>
    <property type="project" value="InterPro"/>
</dbReference>
<evidence type="ECO:0000256" key="10">
    <source>
        <dbReference type="ARBA" id="ARBA00022792"/>
    </source>
</evidence>
<dbReference type="PANTHER" id="PTHR19271:SF16">
    <property type="entry name" value="CYTOCHROME B"/>
    <property type="match status" value="1"/>
</dbReference>
<evidence type="ECO:0000256" key="15">
    <source>
        <dbReference type="ARBA" id="ARBA00023128"/>
    </source>
</evidence>
<comment type="similarity">
    <text evidence="17 20">Belongs to the cytochrome b family.</text>
</comment>
<keyword evidence="7 20" id="KW-0679">Respiratory chain</keyword>
<evidence type="ECO:0000256" key="20">
    <source>
        <dbReference type="RuleBase" id="RU362117"/>
    </source>
</evidence>
<evidence type="ECO:0000256" key="9">
    <source>
        <dbReference type="ARBA" id="ARBA00022723"/>
    </source>
</evidence>
<dbReference type="CDD" id="cd00290">
    <property type="entry name" value="cytochrome_b_C"/>
    <property type="match status" value="1"/>
</dbReference>
<evidence type="ECO:0000256" key="17">
    <source>
        <dbReference type="ARBA" id="ARBA00061233"/>
    </source>
</evidence>
<keyword evidence="10" id="KW-0999">Mitochondrion inner membrane</keyword>
<feature type="transmembrane region" description="Helical" evidence="20">
    <location>
        <begin position="29"/>
        <end position="52"/>
    </location>
</feature>
<dbReference type="SUPFAM" id="SSF81648">
    <property type="entry name" value="a domain/subunit of cytochrome bc1 complex (Ubiquinol-cytochrome c reductase)"/>
    <property type="match status" value="1"/>
</dbReference>
<dbReference type="AlphaFoldDB" id="B6A7W3"/>
<feature type="transmembrane region" description="Helical" evidence="20">
    <location>
        <begin position="140"/>
        <end position="157"/>
    </location>
</feature>
<comment type="cofactor">
    <cofactor evidence="20">
        <name>heme b</name>
        <dbReference type="ChEBI" id="CHEBI:60344"/>
    </cofactor>
    <text evidence="20">Binds 2 heme groups non-covalently.</text>
</comment>
<keyword evidence="8 20" id="KW-0812">Transmembrane</keyword>
<sequence length="380" mass="42590">MASLRKTHPLMKIANDALVDLPTPSNISAMWNFGSLLGLCLITQILTGLFLAMHYTSDISTAFSSVTHICRDVNYGWLIRNMHANGASFFFICIYMRIARGLYYGSYLYKETWNIGVVLLLLVMMTAFVGYVLPWGQMSFWGATVITNLLSAVPYMGDTLVQWIWGGFSVDNATFTRFFAFHFLFPFVIAGATILHLLFLHETGSNNPAGLNSDADKTSFHRYFSYKDLLGFVLMLLALTSLTLFSPTLLGDPENFTPANPLVTPPHIQPEWYFLFAYAILRSIPNKLGGVLALLFSILVLLVVPILHTSKQRGLTFRPITQFLFWTLVADMVILTWIGGMPVEHPYIIIGQVASVLYFALFLLLAPLAGWAENKALKWA</sequence>
<dbReference type="PROSITE" id="PS51003">
    <property type="entry name" value="CYTB_CTER"/>
    <property type="match status" value="1"/>
</dbReference>
<organism evidence="23">
    <name type="scientific">Algansea tincella</name>
    <name type="common">Spottail chub</name>
    <name type="synonym">Leuciscus tincella</name>
    <dbReference type="NCBI Taxonomy" id="364079"/>
    <lineage>
        <taxon>Eukaryota</taxon>
        <taxon>Metazoa</taxon>
        <taxon>Chordata</taxon>
        <taxon>Craniata</taxon>
        <taxon>Vertebrata</taxon>
        <taxon>Euteleostomi</taxon>
        <taxon>Actinopterygii</taxon>
        <taxon>Neopterygii</taxon>
        <taxon>Teleostei</taxon>
        <taxon>Ostariophysi</taxon>
        <taxon>Cypriniformes</taxon>
        <taxon>Leuciscidae</taxon>
        <taxon>Pogonichthyinae</taxon>
        <taxon>Algansea</taxon>
    </lineage>
</organism>
<dbReference type="FunFam" id="1.20.810.10:FF:000002">
    <property type="entry name" value="Cytochrome b"/>
    <property type="match status" value="1"/>
</dbReference>
<evidence type="ECO:0000256" key="5">
    <source>
        <dbReference type="ARBA" id="ARBA00022448"/>
    </source>
</evidence>
<dbReference type="GO" id="GO:0005743">
    <property type="term" value="C:mitochondrial inner membrane"/>
    <property type="evidence" value="ECO:0007669"/>
    <property type="project" value="UniProtKB-SubCell"/>
</dbReference>
<dbReference type="InterPro" id="IPR027387">
    <property type="entry name" value="Cytb/b6-like_sf"/>
</dbReference>
<dbReference type="Pfam" id="PF00033">
    <property type="entry name" value="Cytochrome_B"/>
    <property type="match status" value="1"/>
</dbReference>
<keyword evidence="14" id="KW-0830">Ubiquinone</keyword>
<evidence type="ECO:0000256" key="14">
    <source>
        <dbReference type="ARBA" id="ARBA00023075"/>
    </source>
</evidence>
<feature type="transmembrane region" description="Helical" evidence="20">
    <location>
        <begin position="177"/>
        <end position="200"/>
    </location>
</feature>
<evidence type="ECO:0000256" key="7">
    <source>
        <dbReference type="ARBA" id="ARBA00022660"/>
    </source>
</evidence>
<evidence type="ECO:0000256" key="6">
    <source>
        <dbReference type="ARBA" id="ARBA00022617"/>
    </source>
</evidence>